<dbReference type="InterPro" id="IPR001683">
    <property type="entry name" value="PX_dom"/>
</dbReference>
<dbReference type="SUPFAM" id="SSF64268">
    <property type="entry name" value="PX domain"/>
    <property type="match status" value="1"/>
</dbReference>
<dbReference type="Pfam" id="PF00787">
    <property type="entry name" value="PX"/>
    <property type="match status" value="1"/>
</dbReference>
<feature type="domain" description="PX" evidence="2">
    <location>
        <begin position="1"/>
        <end position="115"/>
    </location>
</feature>
<reference evidence="3" key="1">
    <citation type="submission" date="2021-01" db="EMBL/GenBank/DDBJ databases">
        <authorList>
            <person name="Corre E."/>
            <person name="Pelletier E."/>
            <person name="Niang G."/>
            <person name="Scheremetjew M."/>
            <person name="Finn R."/>
            <person name="Kale V."/>
            <person name="Holt S."/>
            <person name="Cochrane G."/>
            <person name="Meng A."/>
            <person name="Brown T."/>
            <person name="Cohen L."/>
        </authorList>
    </citation>
    <scope>NUCLEOTIDE SEQUENCE</scope>
    <source>
        <strain evidence="3">CCMP2222</strain>
    </source>
</reference>
<evidence type="ECO:0000259" key="2">
    <source>
        <dbReference type="PROSITE" id="PS50195"/>
    </source>
</evidence>
<evidence type="ECO:0000313" key="3">
    <source>
        <dbReference type="EMBL" id="CAD9539362.1"/>
    </source>
</evidence>
<gene>
    <name evidence="3" type="ORF">AAND1436_LOCUS47519</name>
</gene>
<proteinExistence type="predicted"/>
<organism evidence="3">
    <name type="scientific">Alexandrium andersonii</name>
    <dbReference type="NCBI Taxonomy" id="327968"/>
    <lineage>
        <taxon>Eukaryota</taxon>
        <taxon>Sar</taxon>
        <taxon>Alveolata</taxon>
        <taxon>Dinophyceae</taxon>
        <taxon>Gonyaulacales</taxon>
        <taxon>Pyrocystaceae</taxon>
        <taxon>Alexandrium</taxon>
    </lineage>
</organism>
<dbReference type="InterPro" id="IPR036871">
    <property type="entry name" value="PX_dom_sf"/>
</dbReference>
<feature type="region of interest" description="Disordered" evidence="1">
    <location>
        <begin position="112"/>
        <end position="166"/>
    </location>
</feature>
<name>A0A7S2J6R6_9DINO</name>
<dbReference type="EMBL" id="HBGQ01099456">
    <property type="protein sequence ID" value="CAD9539362.1"/>
    <property type="molecule type" value="Transcribed_RNA"/>
</dbReference>
<dbReference type="SMART" id="SM00312">
    <property type="entry name" value="PX"/>
    <property type="match status" value="1"/>
</dbReference>
<feature type="compositionally biased region" description="Polar residues" evidence="1">
    <location>
        <begin position="138"/>
        <end position="147"/>
    </location>
</feature>
<accession>A0A7S2J6R6</accession>
<protein>
    <recommendedName>
        <fullName evidence="2">PX domain-containing protein</fullName>
    </recommendedName>
</protein>
<dbReference type="AlphaFoldDB" id="A0A7S2J6R6"/>
<dbReference type="GO" id="GO:0035091">
    <property type="term" value="F:phosphatidylinositol binding"/>
    <property type="evidence" value="ECO:0007669"/>
    <property type="project" value="InterPro"/>
</dbReference>
<evidence type="ECO:0000256" key="1">
    <source>
        <dbReference type="SAM" id="MobiDB-lite"/>
    </source>
</evidence>
<dbReference type="PROSITE" id="PS50195">
    <property type="entry name" value="PX"/>
    <property type="match status" value="1"/>
</dbReference>
<dbReference type="Gene3D" id="3.30.1520.10">
    <property type="entry name" value="Phox-like domain"/>
    <property type="match status" value="1"/>
</dbReference>
<sequence>MVVGIRIEDLTVERQGIVYYNITVTNESGRIFGVLRRYNDFVALNETLRSEGVLSLADLPRKGRTSLMKYAHHDAFLERRKEGLRQYLARIASQVQTVGQHPVLAQFLQEPPPVANLSAPGHDTAGFPDQGANDEQSESGPHSTVNSFIRDGTPAEAADAQPVKQAVRKNTAVRTFEVTPSAAPKSEAEWERYEDA</sequence>